<reference evidence="1 2" key="1">
    <citation type="submission" date="2011-02" db="EMBL/GenBank/DDBJ databases">
        <title>The Genome Sequence of Sphaeroforma arctica JP610.</title>
        <authorList>
            <consortium name="The Broad Institute Genome Sequencing Platform"/>
            <person name="Russ C."/>
            <person name="Cuomo C."/>
            <person name="Young S.K."/>
            <person name="Zeng Q."/>
            <person name="Gargeya S."/>
            <person name="Alvarado L."/>
            <person name="Berlin A."/>
            <person name="Chapman S.B."/>
            <person name="Chen Z."/>
            <person name="Freedman E."/>
            <person name="Gellesch M."/>
            <person name="Goldberg J."/>
            <person name="Griggs A."/>
            <person name="Gujja S."/>
            <person name="Heilman E."/>
            <person name="Heiman D."/>
            <person name="Howarth C."/>
            <person name="Mehta T."/>
            <person name="Neiman D."/>
            <person name="Pearson M."/>
            <person name="Roberts A."/>
            <person name="Saif S."/>
            <person name="Shea T."/>
            <person name="Shenoy N."/>
            <person name="Sisk P."/>
            <person name="Stolte C."/>
            <person name="Sykes S."/>
            <person name="White J."/>
            <person name="Yandava C."/>
            <person name="Burger G."/>
            <person name="Gray M.W."/>
            <person name="Holland P.W.H."/>
            <person name="King N."/>
            <person name="Lang F.B.F."/>
            <person name="Roger A.J."/>
            <person name="Ruiz-Trillo I."/>
            <person name="Haas B."/>
            <person name="Nusbaum C."/>
            <person name="Birren B."/>
        </authorList>
    </citation>
    <scope>NUCLEOTIDE SEQUENCE [LARGE SCALE GENOMIC DNA]</scope>
    <source>
        <strain evidence="1 2">JP610</strain>
    </source>
</reference>
<name>A0A0L0G2U0_9EUKA</name>
<protein>
    <submittedName>
        <fullName evidence="1">Uncharacterized protein</fullName>
    </submittedName>
</protein>
<dbReference type="GeneID" id="25905074"/>
<gene>
    <name evidence="1" type="ORF">SARC_04570</name>
</gene>
<dbReference type="AlphaFoldDB" id="A0A0L0G2U0"/>
<sequence length="145" mass="16416">ERSSENTGVIHVYTRKCMVPGSSRMYTEIVSNPQSLEMYIPENARHRDLAASYRATKYSAVSGNVYVPKCMVLRYSRNYTEIPIIPQSVAMYVRQNVLYPGLVANIREISSDPQSVLGMARDFVSVHALATQRTLGRRLVTRSKQ</sequence>
<feature type="non-terminal residue" evidence="1">
    <location>
        <position position="1"/>
    </location>
</feature>
<proteinExistence type="predicted"/>
<dbReference type="Proteomes" id="UP000054560">
    <property type="component" value="Unassembled WGS sequence"/>
</dbReference>
<evidence type="ECO:0000313" key="1">
    <source>
        <dbReference type="EMBL" id="KNC83164.1"/>
    </source>
</evidence>
<accession>A0A0L0G2U0</accession>
<dbReference type="EMBL" id="KQ241858">
    <property type="protein sequence ID" value="KNC83164.1"/>
    <property type="molecule type" value="Genomic_DNA"/>
</dbReference>
<organism evidence="1 2">
    <name type="scientific">Sphaeroforma arctica JP610</name>
    <dbReference type="NCBI Taxonomy" id="667725"/>
    <lineage>
        <taxon>Eukaryota</taxon>
        <taxon>Ichthyosporea</taxon>
        <taxon>Ichthyophonida</taxon>
        <taxon>Sphaeroforma</taxon>
    </lineage>
</organism>
<evidence type="ECO:0000313" key="2">
    <source>
        <dbReference type="Proteomes" id="UP000054560"/>
    </source>
</evidence>
<keyword evidence="2" id="KW-1185">Reference proteome</keyword>
<dbReference type="RefSeq" id="XP_014157066.1">
    <property type="nucleotide sequence ID" value="XM_014301591.1"/>
</dbReference>